<gene>
    <name evidence="2" type="ORF">BJ508DRAFT_367364</name>
</gene>
<protein>
    <submittedName>
        <fullName evidence="2">Uncharacterized protein</fullName>
    </submittedName>
</protein>
<name>A0A3N4HJ75_ASCIM</name>
<reference evidence="2 3" key="1">
    <citation type="journal article" date="2018" name="Nat. Ecol. Evol.">
        <title>Pezizomycetes genomes reveal the molecular basis of ectomycorrhizal truffle lifestyle.</title>
        <authorList>
            <person name="Murat C."/>
            <person name="Payen T."/>
            <person name="Noel B."/>
            <person name="Kuo A."/>
            <person name="Morin E."/>
            <person name="Chen J."/>
            <person name="Kohler A."/>
            <person name="Krizsan K."/>
            <person name="Balestrini R."/>
            <person name="Da Silva C."/>
            <person name="Montanini B."/>
            <person name="Hainaut M."/>
            <person name="Levati E."/>
            <person name="Barry K.W."/>
            <person name="Belfiori B."/>
            <person name="Cichocki N."/>
            <person name="Clum A."/>
            <person name="Dockter R.B."/>
            <person name="Fauchery L."/>
            <person name="Guy J."/>
            <person name="Iotti M."/>
            <person name="Le Tacon F."/>
            <person name="Lindquist E.A."/>
            <person name="Lipzen A."/>
            <person name="Malagnac F."/>
            <person name="Mello A."/>
            <person name="Molinier V."/>
            <person name="Miyauchi S."/>
            <person name="Poulain J."/>
            <person name="Riccioni C."/>
            <person name="Rubini A."/>
            <person name="Sitrit Y."/>
            <person name="Splivallo R."/>
            <person name="Traeger S."/>
            <person name="Wang M."/>
            <person name="Zifcakova L."/>
            <person name="Wipf D."/>
            <person name="Zambonelli A."/>
            <person name="Paolocci F."/>
            <person name="Nowrousian M."/>
            <person name="Ottonello S."/>
            <person name="Baldrian P."/>
            <person name="Spatafora J.W."/>
            <person name="Henrissat B."/>
            <person name="Nagy L.G."/>
            <person name="Aury J.M."/>
            <person name="Wincker P."/>
            <person name="Grigoriev I.V."/>
            <person name="Bonfante P."/>
            <person name="Martin F.M."/>
        </authorList>
    </citation>
    <scope>NUCLEOTIDE SEQUENCE [LARGE SCALE GENOMIC DNA]</scope>
    <source>
        <strain evidence="2 3">RN42</strain>
    </source>
</reference>
<organism evidence="2 3">
    <name type="scientific">Ascobolus immersus RN42</name>
    <dbReference type="NCBI Taxonomy" id="1160509"/>
    <lineage>
        <taxon>Eukaryota</taxon>
        <taxon>Fungi</taxon>
        <taxon>Dikarya</taxon>
        <taxon>Ascomycota</taxon>
        <taxon>Pezizomycotina</taxon>
        <taxon>Pezizomycetes</taxon>
        <taxon>Pezizales</taxon>
        <taxon>Ascobolaceae</taxon>
        <taxon>Ascobolus</taxon>
    </lineage>
</organism>
<evidence type="ECO:0000313" key="3">
    <source>
        <dbReference type="Proteomes" id="UP000275078"/>
    </source>
</evidence>
<feature type="region of interest" description="Disordered" evidence="1">
    <location>
        <begin position="1"/>
        <end position="31"/>
    </location>
</feature>
<dbReference type="EMBL" id="ML119871">
    <property type="protein sequence ID" value="RPA72241.1"/>
    <property type="molecule type" value="Genomic_DNA"/>
</dbReference>
<proteinExistence type="predicted"/>
<dbReference type="Proteomes" id="UP000275078">
    <property type="component" value="Unassembled WGS sequence"/>
</dbReference>
<keyword evidence="3" id="KW-1185">Reference proteome</keyword>
<feature type="compositionally biased region" description="Low complexity" evidence="1">
    <location>
        <begin position="59"/>
        <end position="75"/>
    </location>
</feature>
<sequence length="122" mass="13645">MSLTCRAETSRLNSTVRYKKHRQPPSARPPHILTTITNQYYLNTVLLTGNFLNLSECEPSPSSRSSPPSSPSASRHQLPPSPRNAPPSRRKMDLLRFSSAAKRSSSIPASRHMTGYVIRSRQ</sequence>
<evidence type="ECO:0000256" key="1">
    <source>
        <dbReference type="SAM" id="MobiDB-lite"/>
    </source>
</evidence>
<evidence type="ECO:0000313" key="2">
    <source>
        <dbReference type="EMBL" id="RPA72241.1"/>
    </source>
</evidence>
<dbReference type="AlphaFoldDB" id="A0A3N4HJ75"/>
<feature type="region of interest" description="Disordered" evidence="1">
    <location>
        <begin position="56"/>
        <end position="122"/>
    </location>
</feature>
<accession>A0A3N4HJ75</accession>